<dbReference type="PANTHER" id="PTHR23292:SF6">
    <property type="entry name" value="FI16602P1-RELATED"/>
    <property type="match status" value="1"/>
</dbReference>
<name>A0AAJ6Z1I1_PAPXU</name>
<comment type="subcellular location">
    <subcellularLocation>
        <location evidence="2">Endosome membrane</location>
        <topology evidence="2">Peripheral membrane protein</topology>
    </subcellularLocation>
    <subcellularLocation>
        <location evidence="1">Late endosome membrane</location>
    </subcellularLocation>
    <subcellularLocation>
        <location evidence="3">Lysosome membrane</location>
        <topology evidence="3">Peripheral membrane protein</topology>
        <orientation evidence="3">Cytoplasmic side</orientation>
    </subcellularLocation>
</comment>
<evidence type="ECO:0000256" key="5">
    <source>
        <dbReference type="ARBA" id="ARBA00022723"/>
    </source>
</evidence>
<feature type="compositionally biased region" description="Low complexity" evidence="8">
    <location>
        <begin position="159"/>
        <end position="178"/>
    </location>
</feature>
<evidence type="ECO:0000259" key="10">
    <source>
        <dbReference type="PROSITE" id="PS51837"/>
    </source>
</evidence>
<feature type="region of interest" description="Disordered" evidence="8">
    <location>
        <begin position="41"/>
        <end position="113"/>
    </location>
</feature>
<proteinExistence type="inferred from homology"/>
<keyword evidence="9" id="KW-0812">Transmembrane</keyword>
<dbReference type="AlphaFoldDB" id="A0AAJ6Z1I1"/>
<comment type="similarity">
    <text evidence="4">Belongs to the CDIP1/LITAF family.</text>
</comment>
<evidence type="ECO:0000256" key="7">
    <source>
        <dbReference type="ARBA" id="ARBA00023136"/>
    </source>
</evidence>
<protein>
    <submittedName>
        <fullName evidence="11">Uncharacterized protein LOC106114441</fullName>
    </submittedName>
</protein>
<gene>
    <name evidence="11" type="primary">LOC106114441</name>
</gene>
<dbReference type="GO" id="GO:0008270">
    <property type="term" value="F:zinc ion binding"/>
    <property type="evidence" value="ECO:0007669"/>
    <property type="project" value="TreeGrafter"/>
</dbReference>
<keyword evidence="9" id="KW-1133">Transmembrane helix</keyword>
<feature type="domain" description="LITAF" evidence="10">
    <location>
        <begin position="241"/>
        <end position="324"/>
    </location>
</feature>
<sequence length="333" mass="37006">MATQNRPYQGYPYVNPVVIDVPSIDSTTAGRWTNLPRRAIGGVNERPGTSRDSDVNERRTEEIVKDFTESDGNRTEDNPVVYIDVPESGGSSVVESPRNRNEQREGSFVQETILYDPFKDRRIELRVTSDESDDEPSRNPSRGEQTSRPVPPNISYVASPGSSSGYTTSPTFGTSTNPNLPGLMSKEAGYYGRQTPDDMFPLGPIPVSEFPEPPPAYTEIDNVNQSNRVNVSTPPRTEVVTTVTDATTTIRPGSDRKLLQCPHCNQRVHSLVVREVGAFTHVLAMIFLVLCLIPVVILIYCTNSCKYKNHYCPNCNQLIGYEIPILCQQMAFV</sequence>
<evidence type="ECO:0000256" key="9">
    <source>
        <dbReference type="SAM" id="Phobius"/>
    </source>
</evidence>
<evidence type="ECO:0000313" key="11">
    <source>
        <dbReference type="RefSeq" id="XP_013163122.1"/>
    </source>
</evidence>
<dbReference type="GO" id="GO:0005765">
    <property type="term" value="C:lysosomal membrane"/>
    <property type="evidence" value="ECO:0007669"/>
    <property type="project" value="UniProtKB-SubCell"/>
</dbReference>
<dbReference type="KEGG" id="pxu:106114441"/>
<feature type="region of interest" description="Disordered" evidence="8">
    <location>
        <begin position="126"/>
        <end position="182"/>
    </location>
</feature>
<dbReference type="PROSITE" id="PS51837">
    <property type="entry name" value="LITAF"/>
    <property type="match status" value="1"/>
</dbReference>
<keyword evidence="5" id="KW-0479">Metal-binding</keyword>
<feature type="transmembrane region" description="Helical" evidence="9">
    <location>
        <begin position="278"/>
        <end position="301"/>
    </location>
</feature>
<evidence type="ECO:0000256" key="8">
    <source>
        <dbReference type="SAM" id="MobiDB-lite"/>
    </source>
</evidence>
<evidence type="ECO:0000256" key="2">
    <source>
        <dbReference type="ARBA" id="ARBA00004481"/>
    </source>
</evidence>
<accession>A0AAJ6Z1I1</accession>
<feature type="compositionally biased region" description="Polar residues" evidence="8">
    <location>
        <begin position="138"/>
        <end position="148"/>
    </location>
</feature>
<evidence type="ECO:0000256" key="4">
    <source>
        <dbReference type="ARBA" id="ARBA00005975"/>
    </source>
</evidence>
<reference evidence="11" key="1">
    <citation type="submission" date="2025-08" db="UniProtKB">
        <authorList>
            <consortium name="RefSeq"/>
        </authorList>
    </citation>
    <scope>IDENTIFICATION</scope>
</reference>
<evidence type="ECO:0000256" key="1">
    <source>
        <dbReference type="ARBA" id="ARBA00004414"/>
    </source>
</evidence>
<dbReference type="InterPro" id="IPR006629">
    <property type="entry name" value="LITAF"/>
</dbReference>
<dbReference type="GeneID" id="106114441"/>
<feature type="compositionally biased region" description="Basic and acidic residues" evidence="8">
    <location>
        <begin position="48"/>
        <end position="77"/>
    </location>
</feature>
<dbReference type="PANTHER" id="PTHR23292">
    <property type="entry name" value="LIPOPOLYSACCHARIDE-INDUCED TUMOR NECROSIS FACTOR-ALPHA FACTOR"/>
    <property type="match status" value="1"/>
</dbReference>
<keyword evidence="7 9" id="KW-0472">Membrane</keyword>
<dbReference type="InterPro" id="IPR037519">
    <property type="entry name" value="LITAF_fam"/>
</dbReference>
<feature type="compositionally biased region" description="Low complexity" evidence="8">
    <location>
        <begin position="85"/>
        <end position="96"/>
    </location>
</feature>
<keyword evidence="6" id="KW-0862">Zinc</keyword>
<dbReference type="SMART" id="SM00714">
    <property type="entry name" value="LITAF"/>
    <property type="match status" value="1"/>
</dbReference>
<evidence type="ECO:0000256" key="6">
    <source>
        <dbReference type="ARBA" id="ARBA00022833"/>
    </source>
</evidence>
<dbReference type="Proteomes" id="UP000694872">
    <property type="component" value="Unplaced"/>
</dbReference>
<evidence type="ECO:0000256" key="3">
    <source>
        <dbReference type="ARBA" id="ARBA00004630"/>
    </source>
</evidence>
<organism evidence="11">
    <name type="scientific">Papilio xuthus</name>
    <name type="common">Asian swallowtail butterfly</name>
    <dbReference type="NCBI Taxonomy" id="66420"/>
    <lineage>
        <taxon>Eukaryota</taxon>
        <taxon>Metazoa</taxon>
        <taxon>Ecdysozoa</taxon>
        <taxon>Arthropoda</taxon>
        <taxon>Hexapoda</taxon>
        <taxon>Insecta</taxon>
        <taxon>Pterygota</taxon>
        <taxon>Neoptera</taxon>
        <taxon>Endopterygota</taxon>
        <taxon>Lepidoptera</taxon>
        <taxon>Glossata</taxon>
        <taxon>Ditrysia</taxon>
        <taxon>Papilionoidea</taxon>
        <taxon>Papilionidae</taxon>
        <taxon>Papilioninae</taxon>
        <taxon>Papilio</taxon>
    </lineage>
</organism>
<dbReference type="Pfam" id="PF10601">
    <property type="entry name" value="zf-LITAF-like"/>
    <property type="match status" value="1"/>
</dbReference>
<dbReference type="RefSeq" id="XP_013163122.1">
    <property type="nucleotide sequence ID" value="XM_013307668.1"/>
</dbReference>
<dbReference type="GO" id="GO:0031902">
    <property type="term" value="C:late endosome membrane"/>
    <property type="evidence" value="ECO:0007669"/>
    <property type="project" value="UniProtKB-SubCell"/>
</dbReference>